<evidence type="ECO:0000313" key="1">
    <source>
        <dbReference type="EMBL" id="EGY13720.1"/>
    </source>
</evidence>
<proteinExistence type="predicted"/>
<evidence type="ECO:0000313" key="2">
    <source>
        <dbReference type="Proteomes" id="UP000001611"/>
    </source>
</evidence>
<dbReference type="GeneID" id="20701865"/>
<name>G2WS69_VERDV</name>
<dbReference type="InParanoid" id="G2WS69"/>
<dbReference type="EMBL" id="DS572695">
    <property type="protein sequence ID" value="EGY13720.1"/>
    <property type="molecule type" value="Genomic_DNA"/>
</dbReference>
<organism evidence="1 2">
    <name type="scientific">Verticillium dahliae (strain VdLs.17 / ATCC MYA-4575 / FGSC 10137)</name>
    <name type="common">Verticillium wilt</name>
    <dbReference type="NCBI Taxonomy" id="498257"/>
    <lineage>
        <taxon>Eukaryota</taxon>
        <taxon>Fungi</taxon>
        <taxon>Dikarya</taxon>
        <taxon>Ascomycota</taxon>
        <taxon>Pezizomycotina</taxon>
        <taxon>Sordariomycetes</taxon>
        <taxon>Hypocreomycetidae</taxon>
        <taxon>Glomerellales</taxon>
        <taxon>Plectosphaerellaceae</taxon>
        <taxon>Verticillium</taxon>
    </lineage>
</organism>
<dbReference type="KEGG" id="vda:VDAG_00402"/>
<gene>
    <name evidence="1" type="ORF">VDAG_00402</name>
</gene>
<accession>G2WS69</accession>
<sequence>MSLSKLSQEQLSELQKSTHFDKKELQQWYKVRN</sequence>
<protein>
    <submittedName>
        <fullName evidence="1">Uncharacterized protein</fullName>
    </submittedName>
</protein>
<dbReference type="AlphaFoldDB" id="G2WS69"/>
<keyword evidence="2" id="KW-1185">Reference proteome</keyword>
<dbReference type="HOGENOM" id="CLU_3385078_0_0_1"/>
<dbReference type="RefSeq" id="XP_009650074.1">
    <property type="nucleotide sequence ID" value="XM_009651779.1"/>
</dbReference>
<reference evidence="1 2" key="1">
    <citation type="submission" date="2008-03" db="EMBL/GenBank/DDBJ databases">
        <title>The Genome Sequence of Verticillium dahliae VdLs.17.</title>
        <authorList>
            <consortium name="The Broad Institute Genome Sequencing Platform"/>
            <person name="Ma L.-J.J."/>
            <person name="Klosterman S.J."/>
            <person name="Subbarao K."/>
            <person name="Dobinson K."/>
            <person name="Veronese P."/>
            <person name="Kang S."/>
            <person name="Gold S.E."/>
            <person name="Young S."/>
            <person name="Jaffe D."/>
            <person name="Gnerre S."/>
            <person name="Berlin A."/>
            <person name="Heiman D."/>
            <person name="Hepburn T."/>
            <person name="Sykes S."/>
            <person name="Alvarado L."/>
            <person name="Kodira C.D."/>
            <person name="Lander E."/>
            <person name="Galagan J."/>
            <person name="Nusbaum C."/>
            <person name="Birren B."/>
        </authorList>
    </citation>
    <scope>NUCLEOTIDE SEQUENCE [LARGE SCALE GENOMIC DNA]</scope>
    <source>
        <strain evidence="2">VdLs.17 / ATCC MYA-4575 / FGSC 10137</strain>
    </source>
</reference>
<dbReference type="Gene3D" id="1.10.238.10">
    <property type="entry name" value="EF-hand"/>
    <property type="match status" value="1"/>
</dbReference>
<dbReference type="Proteomes" id="UP000001611">
    <property type="component" value="Chromosome 2"/>
</dbReference>